<feature type="non-terminal residue" evidence="2">
    <location>
        <position position="194"/>
    </location>
</feature>
<evidence type="ECO:0000313" key="2">
    <source>
        <dbReference type="EMBL" id="KIM70948.1"/>
    </source>
</evidence>
<dbReference type="STRING" id="765440.A0A0C3AAY7"/>
<feature type="compositionally biased region" description="Basic and acidic residues" evidence="1">
    <location>
        <begin position="185"/>
        <end position="194"/>
    </location>
</feature>
<keyword evidence="3" id="KW-1185">Reference proteome</keyword>
<organism evidence="2 3">
    <name type="scientific">Piloderma croceum (strain F 1598)</name>
    <dbReference type="NCBI Taxonomy" id="765440"/>
    <lineage>
        <taxon>Eukaryota</taxon>
        <taxon>Fungi</taxon>
        <taxon>Dikarya</taxon>
        <taxon>Basidiomycota</taxon>
        <taxon>Agaricomycotina</taxon>
        <taxon>Agaricomycetes</taxon>
        <taxon>Agaricomycetidae</taxon>
        <taxon>Atheliales</taxon>
        <taxon>Atheliaceae</taxon>
        <taxon>Piloderma</taxon>
    </lineage>
</organism>
<proteinExistence type="predicted"/>
<dbReference type="AlphaFoldDB" id="A0A0C3AAY7"/>
<feature type="region of interest" description="Disordered" evidence="1">
    <location>
        <begin position="151"/>
        <end position="194"/>
    </location>
</feature>
<dbReference type="EMBL" id="KN833674">
    <property type="protein sequence ID" value="KIM70948.1"/>
    <property type="molecule type" value="Genomic_DNA"/>
</dbReference>
<dbReference type="OrthoDB" id="2648637at2759"/>
<gene>
    <name evidence="2" type="ORF">PILCRDRAFT_17578</name>
</gene>
<protein>
    <recommendedName>
        <fullName evidence="4">C2H2-type domain-containing protein</fullName>
    </recommendedName>
</protein>
<evidence type="ECO:0008006" key="4">
    <source>
        <dbReference type="Google" id="ProtNLM"/>
    </source>
</evidence>
<dbReference type="Proteomes" id="UP000054166">
    <property type="component" value="Unassembled WGS sequence"/>
</dbReference>
<reference evidence="2 3" key="1">
    <citation type="submission" date="2014-04" db="EMBL/GenBank/DDBJ databases">
        <authorList>
            <consortium name="DOE Joint Genome Institute"/>
            <person name="Kuo A."/>
            <person name="Tarkka M."/>
            <person name="Buscot F."/>
            <person name="Kohler A."/>
            <person name="Nagy L.G."/>
            <person name="Floudas D."/>
            <person name="Copeland A."/>
            <person name="Barry K.W."/>
            <person name="Cichocki N."/>
            <person name="Veneault-Fourrey C."/>
            <person name="LaButti K."/>
            <person name="Lindquist E.A."/>
            <person name="Lipzen A."/>
            <person name="Lundell T."/>
            <person name="Morin E."/>
            <person name="Murat C."/>
            <person name="Sun H."/>
            <person name="Tunlid A."/>
            <person name="Henrissat B."/>
            <person name="Grigoriev I.V."/>
            <person name="Hibbett D.S."/>
            <person name="Martin F."/>
            <person name="Nordberg H.P."/>
            <person name="Cantor M.N."/>
            <person name="Hua S.X."/>
        </authorList>
    </citation>
    <scope>NUCLEOTIDE SEQUENCE [LARGE SCALE GENOMIC DNA]</scope>
    <source>
        <strain evidence="2 3">F 1598</strain>
    </source>
</reference>
<evidence type="ECO:0000256" key="1">
    <source>
        <dbReference type="SAM" id="MobiDB-lite"/>
    </source>
</evidence>
<reference evidence="3" key="2">
    <citation type="submission" date="2015-01" db="EMBL/GenBank/DDBJ databases">
        <title>Evolutionary Origins and Diversification of the Mycorrhizal Mutualists.</title>
        <authorList>
            <consortium name="DOE Joint Genome Institute"/>
            <consortium name="Mycorrhizal Genomics Consortium"/>
            <person name="Kohler A."/>
            <person name="Kuo A."/>
            <person name="Nagy L.G."/>
            <person name="Floudas D."/>
            <person name="Copeland A."/>
            <person name="Barry K.W."/>
            <person name="Cichocki N."/>
            <person name="Veneault-Fourrey C."/>
            <person name="LaButti K."/>
            <person name="Lindquist E.A."/>
            <person name="Lipzen A."/>
            <person name="Lundell T."/>
            <person name="Morin E."/>
            <person name="Murat C."/>
            <person name="Riley R."/>
            <person name="Ohm R."/>
            <person name="Sun H."/>
            <person name="Tunlid A."/>
            <person name="Henrissat B."/>
            <person name="Grigoriev I.V."/>
            <person name="Hibbett D.S."/>
            <person name="Martin F."/>
        </authorList>
    </citation>
    <scope>NUCLEOTIDE SEQUENCE [LARGE SCALE GENOMIC DNA]</scope>
    <source>
        <strain evidence="3">F 1598</strain>
    </source>
</reference>
<accession>A0A0C3AAY7</accession>
<dbReference type="HOGENOM" id="CLU_1411957_0_0_1"/>
<evidence type="ECO:0000313" key="3">
    <source>
        <dbReference type="Proteomes" id="UP000054166"/>
    </source>
</evidence>
<sequence length="194" mass="21479">MSTTTIGPSSANEIIFSTQIVKLLRSTLVMARISRFPRVSASGSHDIIAVYSVNPIKPLVLSQMNPNSEAYELCACGRTFYLDSAYTNHRRSCKKTKVRLAGALGKAQESWRQRKKQRTTVQDATLYSARSSQVASEPMDVEGLPPMITIPGSPEAVDSYPAADGDGDLSLAERRPRRNHQLPIRFRDDMPQPL</sequence>
<dbReference type="InParanoid" id="A0A0C3AAY7"/>
<name>A0A0C3AAY7_PILCF</name>